<dbReference type="EMBL" id="ML145455">
    <property type="protein sequence ID" value="TBU51003.1"/>
    <property type="molecule type" value="Genomic_DNA"/>
</dbReference>
<name>A0A4V6MWK5_9APHY</name>
<accession>A0A4V6MWK5</accession>
<protein>
    <submittedName>
        <fullName evidence="1">Uncharacterized protein</fullName>
    </submittedName>
</protein>
<proteinExistence type="predicted"/>
<keyword evidence="2" id="KW-1185">Reference proteome</keyword>
<reference evidence="1 2" key="1">
    <citation type="submission" date="2019-01" db="EMBL/GenBank/DDBJ databases">
        <title>Draft genome sequences of three monokaryotic isolates of the white-rot basidiomycete fungus Dichomitus squalens.</title>
        <authorList>
            <consortium name="DOE Joint Genome Institute"/>
            <person name="Lopez S.C."/>
            <person name="Andreopoulos B."/>
            <person name="Pangilinan J."/>
            <person name="Lipzen A."/>
            <person name="Riley R."/>
            <person name="Ahrendt S."/>
            <person name="Ng V."/>
            <person name="Barry K."/>
            <person name="Daum C."/>
            <person name="Grigoriev I.V."/>
            <person name="Hilden K.S."/>
            <person name="Makela M.R."/>
            <person name="de Vries R.P."/>
        </authorList>
    </citation>
    <scope>NUCLEOTIDE SEQUENCE [LARGE SCALE GENOMIC DNA]</scope>
    <source>
        <strain evidence="1 2">CBS 464.89</strain>
    </source>
</reference>
<evidence type="ECO:0000313" key="2">
    <source>
        <dbReference type="Proteomes" id="UP000292082"/>
    </source>
</evidence>
<organism evidence="1 2">
    <name type="scientific">Dichomitus squalens</name>
    <dbReference type="NCBI Taxonomy" id="114155"/>
    <lineage>
        <taxon>Eukaryota</taxon>
        <taxon>Fungi</taxon>
        <taxon>Dikarya</taxon>
        <taxon>Basidiomycota</taxon>
        <taxon>Agaricomycotina</taxon>
        <taxon>Agaricomycetes</taxon>
        <taxon>Polyporales</taxon>
        <taxon>Polyporaceae</taxon>
        <taxon>Dichomitus</taxon>
    </lineage>
</organism>
<sequence>MTLSTFVTRAHRNLDGKILNPTRPLQNLMLKLVEAESTNNLFAEFMAIVRLSPTNVFLDGWADVEPLPGYDSGVVVSQRPQEQVATPAPRS</sequence>
<dbReference type="Proteomes" id="UP000292082">
    <property type="component" value="Unassembled WGS sequence"/>
</dbReference>
<evidence type="ECO:0000313" key="1">
    <source>
        <dbReference type="EMBL" id="TBU51003.1"/>
    </source>
</evidence>
<gene>
    <name evidence="1" type="ORF">BD310DRAFT_983032</name>
</gene>
<dbReference type="AlphaFoldDB" id="A0A4V6MWK5"/>